<evidence type="ECO:0000313" key="9">
    <source>
        <dbReference type="Proteomes" id="UP000006911"/>
    </source>
</evidence>
<accession>D5GHT4</accession>
<dbReference type="PROSITE" id="PS00678">
    <property type="entry name" value="WD_REPEATS_1"/>
    <property type="match status" value="4"/>
</dbReference>
<evidence type="ECO:0000256" key="5">
    <source>
        <dbReference type="ARBA" id="ARBA00037338"/>
    </source>
</evidence>
<evidence type="ECO:0000256" key="4">
    <source>
        <dbReference type="ARBA" id="ARBA00023242"/>
    </source>
</evidence>
<dbReference type="InterPro" id="IPR013934">
    <property type="entry name" value="Utp13_C"/>
</dbReference>
<dbReference type="Gene3D" id="2.130.10.10">
    <property type="entry name" value="YVTN repeat-like/Quinoprotein amine dehydrogenase"/>
    <property type="match status" value="4"/>
</dbReference>
<dbReference type="GO" id="GO:0000480">
    <property type="term" value="P:endonucleolytic cleavage in 5'-ETS of tricistronic rRNA transcript (SSU-rRNA, 5.8S rRNA, LSU-rRNA)"/>
    <property type="evidence" value="ECO:0007669"/>
    <property type="project" value="EnsemblFungi"/>
</dbReference>
<comment type="function">
    <text evidence="5">Component of the ASTRA complex involved in chromatin remodeling.</text>
</comment>
<feature type="repeat" description="WD" evidence="6">
    <location>
        <begin position="597"/>
        <end position="638"/>
    </location>
</feature>
<feature type="repeat" description="WD" evidence="6">
    <location>
        <begin position="473"/>
        <end position="497"/>
    </location>
</feature>
<dbReference type="CDD" id="cd00200">
    <property type="entry name" value="WD40"/>
    <property type="match status" value="1"/>
</dbReference>
<dbReference type="eggNOG" id="KOG0319">
    <property type="taxonomic scope" value="Eukaryota"/>
</dbReference>
<evidence type="ECO:0000256" key="6">
    <source>
        <dbReference type="PROSITE-ProRule" id="PRU00221"/>
    </source>
</evidence>
<dbReference type="FunFam" id="2.130.10.10:FF:001009">
    <property type="entry name" value="Small nucleolar ribonucleoprotein complex subunit, putative"/>
    <property type="match status" value="1"/>
</dbReference>
<reference evidence="8 9" key="1">
    <citation type="journal article" date="2010" name="Nature">
        <title>Perigord black truffle genome uncovers evolutionary origins and mechanisms of symbiosis.</title>
        <authorList>
            <person name="Martin F."/>
            <person name="Kohler A."/>
            <person name="Murat C."/>
            <person name="Balestrini R."/>
            <person name="Coutinho P.M."/>
            <person name="Jaillon O."/>
            <person name="Montanini B."/>
            <person name="Morin E."/>
            <person name="Noel B."/>
            <person name="Percudani R."/>
            <person name="Porcel B."/>
            <person name="Rubini A."/>
            <person name="Amicucci A."/>
            <person name="Amselem J."/>
            <person name="Anthouard V."/>
            <person name="Arcioni S."/>
            <person name="Artiguenave F."/>
            <person name="Aury J.M."/>
            <person name="Ballario P."/>
            <person name="Bolchi A."/>
            <person name="Brenna A."/>
            <person name="Brun A."/>
            <person name="Buee M."/>
            <person name="Cantarel B."/>
            <person name="Chevalier G."/>
            <person name="Couloux A."/>
            <person name="Da Silva C."/>
            <person name="Denoeud F."/>
            <person name="Duplessis S."/>
            <person name="Ghignone S."/>
            <person name="Hilselberger B."/>
            <person name="Iotti M."/>
            <person name="Marcais B."/>
            <person name="Mello A."/>
            <person name="Miranda M."/>
            <person name="Pacioni G."/>
            <person name="Quesneville H."/>
            <person name="Riccioni C."/>
            <person name="Ruotolo R."/>
            <person name="Splivallo R."/>
            <person name="Stocchi V."/>
            <person name="Tisserant E."/>
            <person name="Viscomi A.R."/>
            <person name="Zambonelli A."/>
            <person name="Zampieri E."/>
            <person name="Henrissat B."/>
            <person name="Lebrun M.H."/>
            <person name="Paolocci F."/>
            <person name="Bonfante P."/>
            <person name="Ottonello S."/>
            <person name="Wincker P."/>
        </authorList>
    </citation>
    <scope>NUCLEOTIDE SEQUENCE [LARGE SCALE GENOMIC DNA]</scope>
    <source>
        <strain evidence="8 9">Mel28</strain>
    </source>
</reference>
<dbReference type="FunCoup" id="D5GHT4">
    <property type="interactions" value="1010"/>
</dbReference>
<evidence type="ECO:0000256" key="2">
    <source>
        <dbReference type="ARBA" id="ARBA00022574"/>
    </source>
</evidence>
<evidence type="ECO:0000256" key="3">
    <source>
        <dbReference type="ARBA" id="ARBA00022737"/>
    </source>
</evidence>
<dbReference type="InterPro" id="IPR020472">
    <property type="entry name" value="WD40_PAC1"/>
</dbReference>
<keyword evidence="9" id="KW-1185">Reference proteome</keyword>
<dbReference type="SMART" id="SM00320">
    <property type="entry name" value="WD40"/>
    <property type="match status" value="11"/>
</dbReference>
<dbReference type="InterPro" id="IPR036322">
    <property type="entry name" value="WD40_repeat_dom_sf"/>
</dbReference>
<dbReference type="PANTHER" id="PTHR19854:SF15">
    <property type="entry name" value="TRANSDUCIN BETA-LIKE PROTEIN 3"/>
    <property type="match status" value="1"/>
</dbReference>
<dbReference type="InParanoid" id="D5GHT4"/>
<keyword evidence="2 6" id="KW-0853">WD repeat</keyword>
<dbReference type="PROSITE" id="PS50082">
    <property type="entry name" value="WD_REPEATS_2"/>
    <property type="match status" value="9"/>
</dbReference>
<dbReference type="AlphaFoldDB" id="D5GHT4"/>
<dbReference type="GO" id="GO:0032040">
    <property type="term" value="C:small-subunit processome"/>
    <property type="evidence" value="ECO:0007669"/>
    <property type="project" value="EnsemblFungi"/>
</dbReference>
<dbReference type="GO" id="GO:0000472">
    <property type="term" value="P:endonucleolytic cleavage to generate mature 5'-end of SSU-rRNA from (SSU-rRNA, 5.8S rRNA, LSU-rRNA)"/>
    <property type="evidence" value="ECO:0007669"/>
    <property type="project" value="EnsemblFungi"/>
</dbReference>
<dbReference type="GO" id="GO:0034511">
    <property type="term" value="F:U3 snoRNA binding"/>
    <property type="evidence" value="ECO:0007669"/>
    <property type="project" value="EnsemblFungi"/>
</dbReference>
<gene>
    <name evidence="8" type="ORF">GSTUM_00008029001</name>
</gene>
<dbReference type="Proteomes" id="UP000006911">
    <property type="component" value="Unassembled WGS sequence"/>
</dbReference>
<dbReference type="Pfam" id="PF08625">
    <property type="entry name" value="Utp13"/>
    <property type="match status" value="1"/>
</dbReference>
<feature type="repeat" description="WD" evidence="6">
    <location>
        <begin position="396"/>
        <end position="437"/>
    </location>
</feature>
<feature type="repeat" description="WD" evidence="6">
    <location>
        <begin position="571"/>
        <end position="596"/>
    </location>
</feature>
<keyword evidence="3" id="KW-0677">Repeat</keyword>
<keyword evidence="4" id="KW-0539">Nucleus</keyword>
<dbReference type="EMBL" id="FN430320">
    <property type="protein sequence ID" value="CAZ84045.1"/>
    <property type="molecule type" value="Genomic_DNA"/>
</dbReference>
<feature type="repeat" description="WD" evidence="6">
    <location>
        <begin position="99"/>
        <end position="140"/>
    </location>
</feature>
<feature type="repeat" description="WD" evidence="6">
    <location>
        <begin position="183"/>
        <end position="205"/>
    </location>
</feature>
<dbReference type="STRING" id="656061.D5GHT4"/>
<organism evidence="8 9">
    <name type="scientific">Tuber melanosporum (strain Mel28)</name>
    <name type="common">Perigord black truffle</name>
    <dbReference type="NCBI Taxonomy" id="656061"/>
    <lineage>
        <taxon>Eukaryota</taxon>
        <taxon>Fungi</taxon>
        <taxon>Dikarya</taxon>
        <taxon>Ascomycota</taxon>
        <taxon>Pezizomycotina</taxon>
        <taxon>Pezizomycetes</taxon>
        <taxon>Pezizales</taxon>
        <taxon>Tuberaceae</taxon>
        <taxon>Tuber</taxon>
    </lineage>
</organism>
<protein>
    <submittedName>
        <fullName evidence="8">(Perigord truffle) hypothetical protein</fullName>
    </submittedName>
</protein>
<dbReference type="OMA" id="PYVQRHF"/>
<dbReference type="HOGENOM" id="CLU_009276_0_0_1"/>
<dbReference type="GO" id="GO:0034388">
    <property type="term" value="C:Pwp2p-containing subcomplex of 90S preribosome"/>
    <property type="evidence" value="ECO:0007669"/>
    <property type="project" value="EnsemblFungi"/>
</dbReference>
<dbReference type="GO" id="GO:0000447">
    <property type="term" value="P:endonucleolytic cleavage in ITS1 to separate SSU-rRNA from 5.8S rRNA and LSU-rRNA from tricistronic rRNA transcript (SSU-rRNA, 5.8S rRNA, LSU-rRNA)"/>
    <property type="evidence" value="ECO:0007669"/>
    <property type="project" value="EnsemblFungi"/>
</dbReference>
<evidence type="ECO:0000256" key="1">
    <source>
        <dbReference type="ARBA" id="ARBA00004604"/>
    </source>
</evidence>
<dbReference type="InterPro" id="IPR001680">
    <property type="entry name" value="WD40_rpt"/>
</dbReference>
<dbReference type="Pfam" id="PF00400">
    <property type="entry name" value="WD40"/>
    <property type="match status" value="8"/>
</dbReference>
<dbReference type="RefSeq" id="XP_002839854.1">
    <property type="nucleotide sequence ID" value="XM_002839808.1"/>
</dbReference>
<feature type="repeat" description="WD" evidence="6">
    <location>
        <begin position="639"/>
        <end position="670"/>
    </location>
</feature>
<dbReference type="PRINTS" id="PR00320">
    <property type="entry name" value="GPROTEINBRPT"/>
</dbReference>
<feature type="repeat" description="WD" evidence="6">
    <location>
        <begin position="498"/>
        <end position="539"/>
    </location>
</feature>
<evidence type="ECO:0000259" key="7">
    <source>
        <dbReference type="Pfam" id="PF08625"/>
    </source>
</evidence>
<dbReference type="GeneID" id="9183699"/>
<name>D5GHT4_TUBMM</name>
<dbReference type="InterPro" id="IPR015943">
    <property type="entry name" value="WD40/YVTN_repeat-like_dom_sf"/>
</dbReference>
<dbReference type="PANTHER" id="PTHR19854">
    <property type="entry name" value="TRANSDUCIN BETA-LIKE 3"/>
    <property type="match status" value="1"/>
</dbReference>
<feature type="domain" description="U3 small nucleolar RNA-associated protein 13 C-terminal" evidence="7">
    <location>
        <begin position="692"/>
        <end position="833"/>
    </location>
</feature>
<comment type="subcellular location">
    <subcellularLocation>
        <location evidence="1">Nucleus</location>
        <location evidence="1">Nucleolus</location>
    </subcellularLocation>
</comment>
<dbReference type="InterPro" id="IPR019775">
    <property type="entry name" value="WD40_repeat_CS"/>
</dbReference>
<dbReference type="SUPFAM" id="SSF50978">
    <property type="entry name" value="WD40 repeat-like"/>
    <property type="match status" value="2"/>
</dbReference>
<feature type="repeat" description="WD" evidence="6">
    <location>
        <begin position="206"/>
        <end position="247"/>
    </location>
</feature>
<evidence type="ECO:0000313" key="8">
    <source>
        <dbReference type="EMBL" id="CAZ84045.1"/>
    </source>
</evidence>
<proteinExistence type="predicted"/>
<sequence>MSLKTHFRPEKIIQPLYTGGKVALDQSGRILVTTLDEDVLVTNFETGEELARLEGRIAVTPTASHLIICSRSYSMRIYSLNLMCRENATSVKPTLLRSVKAHTAPVIVAETDPTGTLLATGGADGLVKVWDIKGGFVTHNLRGHGGVISAMKFYKPENIVLNEREGRKSSKATTDSETIGWRLATGADDAIVRVWDLETSKCVAALESHASVVRGLDWSQDGKMLVSGSRDQVVCVWDTKNLKLKGTIPVLEELETVGILPMGTINLGGIEGQVLYIGGKKNRVRLWDLSGGKEITQAEDGDEEKEAEGIVDILYNPSLSSLISVHNDQTLLTHSLKLPSPTPTNLPVIRRISGHHDEIIDLQYLTPTSSLIALATNSEDVRILSINNSFSDAGVLHGHGDIVICLDRDWSGYWLATGGKDNEARLWHIDDKNNSFTSHSRYTGHAESIGAIALPRKPPSAESEAGRKFSAPRLIVTGSQDRTIKMWRVGKSKAMYTKKAHDKDINAIDISPDDSMFASASQDRTVKIWSLEEGEVTGVLRGHRRGVWSVKFAPYSITAAAVGGVEGTKGGRMVVTGSGDKTVKLWSLTDYSCLKTFEGHTNSVLKTVWLTGGLQVASSGGDGLVKVWDVKSGECNTTLDNHEDKVWALAVRPDDQVLVSGGGDSVVTFWVDVTTEIAETTAKEEEAQIEQEQALQNHIHNADYRAAITLALTLNHPGRLLNLFTAVIKSSPAEEGSISGLLAVDEVIGTLSDEQLSILVLRIRDWNTNAKTATVAQRIMHVVFRRYSVQRLLGLKVDLTGWEAILSYTMRHYKKVEELVDESYLVDYTLREMEEMMEEDVDGMDGVEMTAVAMARVRYLGIEKFTFSPREFYDTTIRDYLQNH</sequence>
<dbReference type="PROSITE" id="PS50294">
    <property type="entry name" value="WD_REPEATS_REGION"/>
    <property type="match status" value="6"/>
</dbReference>
<dbReference type="KEGG" id="tml:GSTUM_00008029001"/>